<reference evidence="6 7" key="1">
    <citation type="submission" date="2018-11" db="EMBL/GenBank/DDBJ databases">
        <title>Rhizobium chutanense sp. nov., isolated from root nodules of Phaseolus vulgaris in China.</title>
        <authorList>
            <person name="Huo Y."/>
        </authorList>
    </citation>
    <scope>NUCLEOTIDE SEQUENCE [LARGE SCALE GENOMIC DNA]</scope>
    <source>
        <strain evidence="6 7">C16</strain>
    </source>
</reference>
<feature type="signal peptide" evidence="4">
    <location>
        <begin position="1"/>
        <end position="23"/>
    </location>
</feature>
<evidence type="ECO:0000259" key="5">
    <source>
        <dbReference type="SMART" id="SM00062"/>
    </source>
</evidence>
<organism evidence="6 7">
    <name type="scientific">Rhizobium chutanense</name>
    <dbReference type="NCBI Taxonomy" id="2035448"/>
    <lineage>
        <taxon>Bacteria</taxon>
        <taxon>Pseudomonadati</taxon>
        <taxon>Pseudomonadota</taxon>
        <taxon>Alphaproteobacteria</taxon>
        <taxon>Hyphomicrobiales</taxon>
        <taxon>Rhizobiaceae</taxon>
        <taxon>Rhizobium/Agrobacterium group</taxon>
        <taxon>Rhizobium</taxon>
    </lineage>
</organism>
<proteinExistence type="inferred from homology"/>
<protein>
    <submittedName>
        <fullName evidence="6">Amino acid ABC transporter substrate-binding protein</fullName>
    </submittedName>
</protein>
<dbReference type="SMART" id="SM00062">
    <property type="entry name" value="PBPb"/>
    <property type="match status" value="1"/>
</dbReference>
<dbReference type="GO" id="GO:0030288">
    <property type="term" value="C:outer membrane-bounded periplasmic space"/>
    <property type="evidence" value="ECO:0007669"/>
    <property type="project" value="TreeGrafter"/>
</dbReference>
<evidence type="ECO:0000256" key="3">
    <source>
        <dbReference type="ARBA" id="ARBA00022729"/>
    </source>
</evidence>
<evidence type="ECO:0000313" key="6">
    <source>
        <dbReference type="EMBL" id="RUL97680.1"/>
    </source>
</evidence>
<gene>
    <name evidence="6" type="ORF">EFR84_30295</name>
</gene>
<evidence type="ECO:0000256" key="4">
    <source>
        <dbReference type="SAM" id="SignalP"/>
    </source>
</evidence>
<dbReference type="InterPro" id="IPR001638">
    <property type="entry name" value="Solute-binding_3/MltF_N"/>
</dbReference>
<dbReference type="EMBL" id="RJTJ01000040">
    <property type="protein sequence ID" value="RUL97680.1"/>
    <property type="molecule type" value="Genomic_DNA"/>
</dbReference>
<dbReference type="AlphaFoldDB" id="A0A432NDR5"/>
<dbReference type="InterPro" id="IPR051455">
    <property type="entry name" value="Bact_solute-bind_prot3"/>
</dbReference>
<keyword evidence="3 4" id="KW-0732">Signal</keyword>
<dbReference type="Proteomes" id="UP000278081">
    <property type="component" value="Unassembled WGS sequence"/>
</dbReference>
<dbReference type="Gene3D" id="3.40.190.10">
    <property type="entry name" value="Periplasmic binding protein-like II"/>
    <property type="match status" value="2"/>
</dbReference>
<accession>A0A432NDR5</accession>
<feature type="domain" description="Solute-binding protein family 3/N-terminal" evidence="5">
    <location>
        <begin position="41"/>
        <end position="293"/>
    </location>
</feature>
<dbReference type="Pfam" id="PF00497">
    <property type="entry name" value="SBP_bac_3"/>
    <property type="match status" value="1"/>
</dbReference>
<dbReference type="OrthoDB" id="7240770at2"/>
<name>A0A432NDR5_9HYPH</name>
<evidence type="ECO:0000256" key="1">
    <source>
        <dbReference type="ARBA" id="ARBA00010333"/>
    </source>
</evidence>
<dbReference type="RefSeq" id="WP_126911849.1">
    <property type="nucleotide sequence ID" value="NZ_ML133787.1"/>
</dbReference>
<evidence type="ECO:0000256" key="2">
    <source>
        <dbReference type="ARBA" id="ARBA00022448"/>
    </source>
</evidence>
<dbReference type="CDD" id="cd13688">
    <property type="entry name" value="PBP2_GltI_DEBP"/>
    <property type="match status" value="1"/>
</dbReference>
<dbReference type="PANTHER" id="PTHR30085:SF6">
    <property type="entry name" value="ABC TRANSPORTER GLUTAMINE-BINDING PROTEIN GLNH"/>
    <property type="match status" value="1"/>
</dbReference>
<comment type="caution">
    <text evidence="6">The sequence shown here is derived from an EMBL/GenBank/DDBJ whole genome shotgun (WGS) entry which is preliminary data.</text>
</comment>
<sequence>MPISKGRWTAIAASIFIGAQATAAFTPVAAQTLDRIRSSSSLKLGYDPDARPFSFKSDQGAPDGYAVALCNKIADSVRAELKLSQLNIEWVPLGNDARPRAIQDGVVDLVCAAEPVTISRRQEVSFSLPIFPSGTGALLRAGAPLALREVLEYGQPSSRPIWRGSPARTILEHKTFSAIAGTASERWLSDRIETFQLAATTVAVNNYQQGIDRVRDGSSAVLFGDMSLLMDAAARSDDSGNLIVLKRHFTFQPLALEMARSDEDFRLSVDRALSLTYAAPEFRAFFTTWFGPPDEPIETFFRQTALPEQ</sequence>
<feature type="chain" id="PRO_5019096323" evidence="4">
    <location>
        <begin position="24"/>
        <end position="309"/>
    </location>
</feature>
<comment type="similarity">
    <text evidence="1">Belongs to the bacterial solute-binding protein 3 family.</text>
</comment>
<dbReference type="SUPFAM" id="SSF53850">
    <property type="entry name" value="Periplasmic binding protein-like II"/>
    <property type="match status" value="1"/>
</dbReference>
<dbReference type="PANTHER" id="PTHR30085">
    <property type="entry name" value="AMINO ACID ABC TRANSPORTER PERMEASE"/>
    <property type="match status" value="1"/>
</dbReference>
<dbReference type="GO" id="GO:0005576">
    <property type="term" value="C:extracellular region"/>
    <property type="evidence" value="ECO:0007669"/>
    <property type="project" value="TreeGrafter"/>
</dbReference>
<keyword evidence="2" id="KW-0813">Transport</keyword>
<evidence type="ECO:0000313" key="7">
    <source>
        <dbReference type="Proteomes" id="UP000278081"/>
    </source>
</evidence>
<dbReference type="GO" id="GO:0006865">
    <property type="term" value="P:amino acid transport"/>
    <property type="evidence" value="ECO:0007669"/>
    <property type="project" value="TreeGrafter"/>
</dbReference>